<organism>
    <name type="scientific">Culex quinquefasciatus</name>
    <name type="common">Southern house mosquito</name>
    <name type="synonym">Culex pungens</name>
    <dbReference type="NCBI Taxonomy" id="7176"/>
    <lineage>
        <taxon>Eukaryota</taxon>
        <taxon>Metazoa</taxon>
        <taxon>Ecdysozoa</taxon>
        <taxon>Arthropoda</taxon>
        <taxon>Hexapoda</taxon>
        <taxon>Insecta</taxon>
        <taxon>Pterygota</taxon>
        <taxon>Neoptera</taxon>
        <taxon>Endopterygota</taxon>
        <taxon>Diptera</taxon>
        <taxon>Nematocera</taxon>
        <taxon>Culicoidea</taxon>
        <taxon>Culicidae</taxon>
        <taxon>Culicinae</taxon>
        <taxon>Culicini</taxon>
        <taxon>Culex</taxon>
        <taxon>Culex</taxon>
    </lineage>
</organism>
<dbReference type="AlphaFoldDB" id="B0WHL6"/>
<keyword evidence="1" id="KW-0732">Signal</keyword>
<evidence type="ECO:0000256" key="1">
    <source>
        <dbReference type="SAM" id="SignalP"/>
    </source>
</evidence>
<dbReference type="Proteomes" id="UP000002320">
    <property type="component" value="Unassembled WGS sequence"/>
</dbReference>
<dbReference type="InParanoid" id="B0WHL6"/>
<gene>
    <name evidence="3" type="primary">6038393</name>
    <name evidence="2" type="ORF">CpipJ_CPIJ006516</name>
</gene>
<keyword evidence="4" id="KW-1185">Reference proteome</keyword>
<feature type="signal peptide" evidence="1">
    <location>
        <begin position="1"/>
        <end position="23"/>
    </location>
</feature>
<evidence type="ECO:0000313" key="3">
    <source>
        <dbReference type="EnsemblMetazoa" id="CPIJ006516-PA"/>
    </source>
</evidence>
<dbReference type="EnsemblMetazoa" id="CPIJ006516-RA">
    <property type="protein sequence ID" value="CPIJ006516-PA"/>
    <property type="gene ID" value="CPIJ006516"/>
</dbReference>
<name>B0WHL6_CULQU</name>
<feature type="chain" id="PRO_5014566731" evidence="1">
    <location>
        <begin position="24"/>
        <end position="144"/>
    </location>
</feature>
<proteinExistence type="predicted"/>
<dbReference type="KEGG" id="cqu:CpipJ_CPIJ006516"/>
<accession>B0WHL6</accession>
<dbReference type="VEuPathDB" id="VectorBase:CQUJHB014488"/>
<sequence>MEVRTVILLLLLLLLLGQSVVDAQIECQSDDDIDCDGTEAEEFSNGYENFLPVEPGEPYRIRLRKFDYLIGVNPECILGNANNYLPWLFPNGSLAIRSSSQALDVSNLKLNDNAMESVVEKLESMLNFSVSDSPGGTFFEGTGH</sequence>
<dbReference type="EMBL" id="DS231938">
    <property type="protein sequence ID" value="EDS27865.1"/>
    <property type="molecule type" value="Genomic_DNA"/>
</dbReference>
<protein>
    <submittedName>
        <fullName evidence="2 3">Uncharacterized protein</fullName>
    </submittedName>
</protein>
<reference evidence="2" key="1">
    <citation type="submission" date="2007-03" db="EMBL/GenBank/DDBJ databases">
        <title>Annotation of Culex pipiens quinquefasciatus.</title>
        <authorList>
            <consortium name="The Broad Institute Genome Sequencing Platform"/>
            <person name="Atkinson P.W."/>
            <person name="Hemingway J."/>
            <person name="Christensen B.M."/>
            <person name="Higgs S."/>
            <person name="Kodira C."/>
            <person name="Hannick L."/>
            <person name="Megy K."/>
            <person name="O'Leary S."/>
            <person name="Pearson M."/>
            <person name="Haas B.J."/>
            <person name="Mauceli E."/>
            <person name="Wortman J.R."/>
            <person name="Lee N.H."/>
            <person name="Guigo R."/>
            <person name="Stanke M."/>
            <person name="Alvarado L."/>
            <person name="Amedeo P."/>
            <person name="Antoine C.H."/>
            <person name="Arensburger P."/>
            <person name="Bidwell S.L."/>
            <person name="Crawford M."/>
            <person name="Camaro F."/>
            <person name="Devon K."/>
            <person name="Engels R."/>
            <person name="Hammond M."/>
            <person name="Howarth C."/>
            <person name="Koehrsen M."/>
            <person name="Lawson D."/>
            <person name="Montgomery P."/>
            <person name="Nene V."/>
            <person name="Nusbaum C."/>
            <person name="Puiu D."/>
            <person name="Romero-Severson J."/>
            <person name="Severson D.W."/>
            <person name="Shumway M."/>
            <person name="Sisk P."/>
            <person name="Stolte C."/>
            <person name="Zeng Q."/>
            <person name="Eisenstadt E."/>
            <person name="Fraser-Liggett C."/>
            <person name="Strausberg R."/>
            <person name="Galagan J."/>
            <person name="Birren B."/>
            <person name="Collins F.H."/>
        </authorList>
    </citation>
    <scope>NUCLEOTIDE SEQUENCE [LARGE SCALE GENOMIC DNA]</scope>
    <source>
        <strain evidence="2">JHB</strain>
    </source>
</reference>
<dbReference type="HOGENOM" id="CLU_1798350_0_0_1"/>
<dbReference type="VEuPathDB" id="VectorBase:CPIJ006516"/>
<evidence type="ECO:0000313" key="2">
    <source>
        <dbReference type="EMBL" id="EDS27865.1"/>
    </source>
</evidence>
<evidence type="ECO:0000313" key="4">
    <source>
        <dbReference type="Proteomes" id="UP000002320"/>
    </source>
</evidence>
<reference evidence="3" key="2">
    <citation type="submission" date="2021-02" db="UniProtKB">
        <authorList>
            <consortium name="EnsemblMetazoa"/>
        </authorList>
    </citation>
    <scope>IDENTIFICATION</scope>
    <source>
        <strain evidence="3">JHB</strain>
    </source>
</reference>
<dbReference type="OrthoDB" id="1081807at2759"/>
<dbReference type="STRING" id="7176.B0WHL6"/>